<dbReference type="PROSITE" id="PS00463">
    <property type="entry name" value="ZN2_CY6_FUNGAL_1"/>
    <property type="match status" value="1"/>
</dbReference>
<organism evidence="3 4">
    <name type="scientific">Mycena chlorophos</name>
    <name type="common">Agaric fungus</name>
    <name type="synonym">Agaricus chlorophos</name>
    <dbReference type="NCBI Taxonomy" id="658473"/>
    <lineage>
        <taxon>Eukaryota</taxon>
        <taxon>Fungi</taxon>
        <taxon>Dikarya</taxon>
        <taxon>Basidiomycota</taxon>
        <taxon>Agaricomycotina</taxon>
        <taxon>Agaricomycetes</taxon>
        <taxon>Agaricomycetidae</taxon>
        <taxon>Agaricales</taxon>
        <taxon>Marasmiineae</taxon>
        <taxon>Mycenaceae</taxon>
        <taxon>Mycena</taxon>
    </lineage>
</organism>
<feature type="region of interest" description="Disordered" evidence="1">
    <location>
        <begin position="1"/>
        <end position="20"/>
    </location>
</feature>
<dbReference type="Pfam" id="PF00172">
    <property type="entry name" value="Zn_clus"/>
    <property type="match status" value="1"/>
</dbReference>
<evidence type="ECO:0000313" key="3">
    <source>
        <dbReference type="EMBL" id="GAT52329.1"/>
    </source>
</evidence>
<evidence type="ECO:0000256" key="1">
    <source>
        <dbReference type="SAM" id="MobiDB-lite"/>
    </source>
</evidence>
<feature type="region of interest" description="Disordered" evidence="1">
    <location>
        <begin position="67"/>
        <end position="92"/>
    </location>
</feature>
<keyword evidence="4" id="KW-1185">Reference proteome</keyword>
<protein>
    <recommendedName>
        <fullName evidence="2">Zn(2)-C6 fungal-type domain-containing protein</fullName>
    </recommendedName>
</protein>
<dbReference type="PROSITE" id="PS50048">
    <property type="entry name" value="ZN2_CY6_FUNGAL_2"/>
    <property type="match status" value="1"/>
</dbReference>
<feature type="compositionally biased region" description="Polar residues" evidence="1">
    <location>
        <begin position="1"/>
        <end position="15"/>
    </location>
</feature>
<dbReference type="CDD" id="cd00067">
    <property type="entry name" value="GAL4"/>
    <property type="match status" value="1"/>
</dbReference>
<dbReference type="Proteomes" id="UP000815677">
    <property type="component" value="Unassembled WGS sequence"/>
</dbReference>
<sequence length="170" mass="18327">MSSSRAHNVDPTTGKPTPKKGRILVACSNCRRSRTKCMSVSPETPCYRCIGNNWKCEYLSMAETPESVTHASDHTSHGVPSRRPRSAMAGPAGYIADDQVQLSHPYASASESAYAYASGSFPSGSAPAAATQGQNYMYPGPAMMQQQQQPQQPGYGYPAQTQYAPYQGPR</sequence>
<gene>
    <name evidence="3" type="ORF">MCHLO_09389</name>
</gene>
<evidence type="ECO:0000259" key="2">
    <source>
        <dbReference type="PROSITE" id="PS50048"/>
    </source>
</evidence>
<name>A0ABQ0LNZ3_MYCCL</name>
<evidence type="ECO:0000313" key="4">
    <source>
        <dbReference type="Proteomes" id="UP000815677"/>
    </source>
</evidence>
<dbReference type="EMBL" id="DF847722">
    <property type="protein sequence ID" value="GAT52329.1"/>
    <property type="molecule type" value="Genomic_DNA"/>
</dbReference>
<dbReference type="InterPro" id="IPR036864">
    <property type="entry name" value="Zn2-C6_fun-type_DNA-bd_sf"/>
</dbReference>
<dbReference type="SUPFAM" id="SSF57701">
    <property type="entry name" value="Zn2/Cys6 DNA-binding domain"/>
    <property type="match status" value="1"/>
</dbReference>
<proteinExistence type="predicted"/>
<dbReference type="Gene3D" id="4.10.240.10">
    <property type="entry name" value="Zn(2)-C6 fungal-type DNA-binding domain"/>
    <property type="match status" value="1"/>
</dbReference>
<feature type="domain" description="Zn(2)-C6 fungal-type" evidence="2">
    <location>
        <begin position="26"/>
        <end position="58"/>
    </location>
</feature>
<feature type="region of interest" description="Disordered" evidence="1">
    <location>
        <begin position="128"/>
        <end position="170"/>
    </location>
</feature>
<dbReference type="SMART" id="SM00066">
    <property type="entry name" value="GAL4"/>
    <property type="match status" value="1"/>
</dbReference>
<accession>A0ABQ0LNZ3</accession>
<reference evidence="3" key="1">
    <citation type="submission" date="2014-09" db="EMBL/GenBank/DDBJ databases">
        <title>Genome sequence of the luminous mushroom Mycena chlorophos for searching fungal bioluminescence genes.</title>
        <authorList>
            <person name="Tanaka Y."/>
            <person name="Kasuga D."/>
            <person name="Oba Y."/>
            <person name="Hase S."/>
            <person name="Sato K."/>
            <person name="Oba Y."/>
            <person name="Sakakibara Y."/>
        </authorList>
    </citation>
    <scope>NUCLEOTIDE SEQUENCE</scope>
</reference>
<feature type="compositionally biased region" description="Low complexity" evidence="1">
    <location>
        <begin position="128"/>
        <end position="163"/>
    </location>
</feature>
<dbReference type="InterPro" id="IPR001138">
    <property type="entry name" value="Zn2Cys6_DnaBD"/>
</dbReference>